<dbReference type="AlphaFoldDB" id="A0A2A2LLQ7"/>
<protein>
    <submittedName>
        <fullName evidence="1">Uncharacterized protein</fullName>
    </submittedName>
</protein>
<sequence length="118" mass="12840">MGTVWVTPSPESRTTPVVRPEAYSERTAWMATYMAGVLKVSNMICKLYSLILFQTHHPYLSHLLSVGLGIEGSLSEEDGVLLRGDTQLVVEGVVPDLLHVVPVGDDTVLNGVFQGEDT</sequence>
<reference evidence="1 2" key="1">
    <citation type="journal article" date="2017" name="Curr. Biol.">
        <title>Genome architecture and evolution of a unichromosomal asexual nematode.</title>
        <authorList>
            <person name="Fradin H."/>
            <person name="Zegar C."/>
            <person name="Gutwein M."/>
            <person name="Lucas J."/>
            <person name="Kovtun M."/>
            <person name="Corcoran D."/>
            <person name="Baugh L.R."/>
            <person name="Kiontke K."/>
            <person name="Gunsalus K."/>
            <person name="Fitch D.H."/>
            <person name="Piano F."/>
        </authorList>
    </citation>
    <scope>NUCLEOTIDE SEQUENCE [LARGE SCALE GENOMIC DNA]</scope>
    <source>
        <strain evidence="1">PF1309</strain>
    </source>
</reference>
<gene>
    <name evidence="1" type="ORF">WR25_12713</name>
</gene>
<name>A0A2A2LLQ7_9BILA</name>
<evidence type="ECO:0000313" key="1">
    <source>
        <dbReference type="EMBL" id="PAV87100.1"/>
    </source>
</evidence>
<proteinExistence type="predicted"/>
<organism evidence="1 2">
    <name type="scientific">Diploscapter pachys</name>
    <dbReference type="NCBI Taxonomy" id="2018661"/>
    <lineage>
        <taxon>Eukaryota</taxon>
        <taxon>Metazoa</taxon>
        <taxon>Ecdysozoa</taxon>
        <taxon>Nematoda</taxon>
        <taxon>Chromadorea</taxon>
        <taxon>Rhabditida</taxon>
        <taxon>Rhabditina</taxon>
        <taxon>Rhabditomorpha</taxon>
        <taxon>Rhabditoidea</taxon>
        <taxon>Rhabditidae</taxon>
        <taxon>Diploscapter</taxon>
    </lineage>
</organism>
<dbReference type="Proteomes" id="UP000218231">
    <property type="component" value="Unassembled WGS sequence"/>
</dbReference>
<accession>A0A2A2LLQ7</accession>
<dbReference type="OrthoDB" id="10266825at2759"/>
<comment type="caution">
    <text evidence="1">The sequence shown here is derived from an EMBL/GenBank/DDBJ whole genome shotgun (WGS) entry which is preliminary data.</text>
</comment>
<dbReference type="EMBL" id="LIAE01006609">
    <property type="protein sequence ID" value="PAV87100.1"/>
    <property type="molecule type" value="Genomic_DNA"/>
</dbReference>
<keyword evidence="2" id="KW-1185">Reference proteome</keyword>
<evidence type="ECO:0000313" key="2">
    <source>
        <dbReference type="Proteomes" id="UP000218231"/>
    </source>
</evidence>